<dbReference type="InterPro" id="IPR017452">
    <property type="entry name" value="GPCR_Rhodpsn_7TM"/>
</dbReference>
<evidence type="ECO:0000313" key="7">
    <source>
        <dbReference type="EMBL" id="KJH47237.1"/>
    </source>
</evidence>
<evidence type="ECO:0000259" key="6">
    <source>
        <dbReference type="PROSITE" id="PS50262"/>
    </source>
</evidence>
<dbReference type="Pfam" id="PF10323">
    <property type="entry name" value="7TM_GPCR_Srv"/>
    <property type="match status" value="1"/>
</dbReference>
<reference evidence="7 8" key="1">
    <citation type="submission" date="2013-11" db="EMBL/GenBank/DDBJ databases">
        <title>Draft genome of the bovine lungworm Dictyocaulus viviparus.</title>
        <authorList>
            <person name="Mitreva M."/>
        </authorList>
    </citation>
    <scope>NUCLEOTIDE SEQUENCE [LARGE SCALE GENOMIC DNA]</scope>
    <source>
        <strain evidence="7 8">HannoverDv2000</strain>
    </source>
</reference>
<dbReference type="Proteomes" id="UP000053766">
    <property type="component" value="Unassembled WGS sequence"/>
</dbReference>
<dbReference type="SUPFAM" id="SSF81321">
    <property type="entry name" value="Family A G protein-coupled receptor-like"/>
    <property type="match status" value="1"/>
</dbReference>
<evidence type="ECO:0000256" key="2">
    <source>
        <dbReference type="ARBA" id="ARBA00022692"/>
    </source>
</evidence>
<name>A0A0D8XTV1_DICVI</name>
<keyword evidence="4 5" id="KW-0472">Membrane</keyword>
<evidence type="ECO:0000256" key="1">
    <source>
        <dbReference type="ARBA" id="ARBA00004370"/>
    </source>
</evidence>
<dbReference type="EMBL" id="KN716316">
    <property type="protein sequence ID" value="KJH47237.1"/>
    <property type="molecule type" value="Genomic_DNA"/>
</dbReference>
<proteinExistence type="predicted"/>
<feature type="transmembrane region" description="Helical" evidence="5">
    <location>
        <begin position="20"/>
        <end position="40"/>
    </location>
</feature>
<comment type="subcellular location">
    <subcellularLocation>
        <location evidence="1">Membrane</location>
    </subcellularLocation>
</comment>
<feature type="transmembrane region" description="Helical" evidence="5">
    <location>
        <begin position="99"/>
        <end position="124"/>
    </location>
</feature>
<dbReference type="InterPro" id="IPR019426">
    <property type="entry name" value="7TM_GPCR_serpentine_rcpt_Srv"/>
</dbReference>
<protein>
    <recommendedName>
        <fullName evidence="6">G-protein coupled receptors family 1 profile domain-containing protein</fullName>
    </recommendedName>
</protein>
<dbReference type="AlphaFoldDB" id="A0A0D8XTV1"/>
<dbReference type="PROSITE" id="PS50262">
    <property type="entry name" value="G_PROTEIN_RECEP_F1_2"/>
    <property type="match status" value="1"/>
</dbReference>
<dbReference type="InterPro" id="IPR052665">
    <property type="entry name" value="Neuropeptide-GPCR"/>
</dbReference>
<keyword evidence="3 5" id="KW-1133">Transmembrane helix</keyword>
<accession>A0A0D8XTV1</accession>
<feature type="domain" description="G-protein coupled receptors family 1 profile" evidence="6">
    <location>
        <begin position="29"/>
        <end position="204"/>
    </location>
</feature>
<evidence type="ECO:0000256" key="5">
    <source>
        <dbReference type="SAM" id="Phobius"/>
    </source>
</evidence>
<feature type="transmembrane region" description="Helical" evidence="5">
    <location>
        <begin position="145"/>
        <end position="164"/>
    </location>
</feature>
<gene>
    <name evidence="7" type="ORF">DICVIV_06691</name>
</gene>
<keyword evidence="2 5" id="KW-0812">Transmembrane</keyword>
<evidence type="ECO:0000256" key="3">
    <source>
        <dbReference type="ARBA" id="ARBA00022989"/>
    </source>
</evidence>
<organism evidence="7 8">
    <name type="scientific">Dictyocaulus viviparus</name>
    <name type="common">Bovine lungworm</name>
    <dbReference type="NCBI Taxonomy" id="29172"/>
    <lineage>
        <taxon>Eukaryota</taxon>
        <taxon>Metazoa</taxon>
        <taxon>Ecdysozoa</taxon>
        <taxon>Nematoda</taxon>
        <taxon>Chromadorea</taxon>
        <taxon>Rhabditida</taxon>
        <taxon>Rhabditina</taxon>
        <taxon>Rhabditomorpha</taxon>
        <taxon>Strongyloidea</taxon>
        <taxon>Metastrongylidae</taxon>
        <taxon>Dictyocaulus</taxon>
    </lineage>
</organism>
<dbReference type="PANTHER" id="PTHR24224">
    <property type="entry name" value="CARDIOACCELERATORY PEPTIDE RECEPTOR-RELATED"/>
    <property type="match status" value="1"/>
</dbReference>
<dbReference type="GO" id="GO:0016020">
    <property type="term" value="C:membrane"/>
    <property type="evidence" value="ECO:0007669"/>
    <property type="project" value="UniProtKB-SubCell"/>
</dbReference>
<feature type="transmembrane region" description="Helical" evidence="5">
    <location>
        <begin position="184"/>
        <end position="203"/>
    </location>
</feature>
<dbReference type="Gene3D" id="1.20.1070.10">
    <property type="entry name" value="Rhodopsin 7-helix transmembrane proteins"/>
    <property type="match status" value="1"/>
</dbReference>
<dbReference type="PANTHER" id="PTHR24224:SF17">
    <property type="entry name" value="G-PROTEIN COUPLED RECEPTORS FAMILY 1 PROFILE DOMAIN-CONTAINING PROTEIN"/>
    <property type="match status" value="1"/>
</dbReference>
<reference evidence="8" key="2">
    <citation type="journal article" date="2016" name="Sci. Rep.">
        <title>Dictyocaulus viviparus genome, variome and transcriptome elucidate lungworm biology and support future intervention.</title>
        <authorList>
            <person name="McNulty S.N."/>
            <person name="Strube C."/>
            <person name="Rosa B.A."/>
            <person name="Martin J.C."/>
            <person name="Tyagi R."/>
            <person name="Choi Y.J."/>
            <person name="Wang Q."/>
            <person name="Hallsworth Pepin K."/>
            <person name="Zhang X."/>
            <person name="Ozersky P."/>
            <person name="Wilson R.K."/>
            <person name="Sternberg P.W."/>
            <person name="Gasser R.B."/>
            <person name="Mitreva M."/>
        </authorList>
    </citation>
    <scope>NUCLEOTIDE SEQUENCE [LARGE SCALE GENOMIC DNA]</scope>
    <source>
        <strain evidence="8">HannoverDv2000</strain>
    </source>
</reference>
<evidence type="ECO:0000313" key="8">
    <source>
        <dbReference type="Proteomes" id="UP000053766"/>
    </source>
</evidence>
<dbReference type="OrthoDB" id="5868253at2759"/>
<evidence type="ECO:0000256" key="4">
    <source>
        <dbReference type="ARBA" id="ARBA00023136"/>
    </source>
</evidence>
<feature type="transmembrane region" description="Helical" evidence="5">
    <location>
        <begin position="61"/>
        <end position="79"/>
    </location>
</feature>
<keyword evidence="8" id="KW-1185">Reference proteome</keyword>
<sequence length="242" mass="28287">MGVRRRHIDISTALPIDNNSYISVILRCFGVLLLTFHRYISICRHQTKIEKFMNVSHRWTLPIIQWTVPLLYSIPLFGMNGVVFESDESLELIAKPHQTALATIMTASWVYITFVLCSFCYGALLRFFFKNRYNKNDAIKRELRLYVQMLGLLIAFVLLFFYYITRIIISFNGNEGPVLELRVMFPLVSAFMSYINVWLMFILNSDIRKKIINLVLFHNKQRAVTKTVAIKSTQSTIDLRKI</sequence>